<sequence>MGIHVHPCLARRWRAFSRLFRSFFFGVEARARLAAIAARRGRTLARAYHNALLCLCRSLSMPGPRSHPGERRPKTRSLSLPALSSLASPTEAPQKAVDPVEAARPAAPAYEHLPPARPRATNRSFAGAAARLSPGVGTRHRHPPSLTRLPGKSPQGR</sequence>
<dbReference type="GeneID" id="17319554"/>
<dbReference type="EMBL" id="HG001459">
    <property type="protein sequence ID" value="CDF32199.1"/>
    <property type="molecule type" value="Genomic_DNA"/>
</dbReference>
<dbReference type="RefSeq" id="XP_005711864.1">
    <property type="nucleotide sequence ID" value="XM_005711807.1"/>
</dbReference>
<evidence type="ECO:0000313" key="2">
    <source>
        <dbReference type="EMBL" id="CDF32199.1"/>
    </source>
</evidence>
<dbReference type="Proteomes" id="UP000012073">
    <property type="component" value="Unassembled WGS sequence"/>
</dbReference>
<dbReference type="Gramene" id="CDF32199">
    <property type="protein sequence ID" value="CDF32199"/>
    <property type="gene ID" value="CHC_T00001422001"/>
</dbReference>
<feature type="compositionally biased region" description="Low complexity" evidence="1">
    <location>
        <begin position="77"/>
        <end position="89"/>
    </location>
</feature>
<keyword evidence="3" id="KW-1185">Reference proteome</keyword>
<proteinExistence type="predicted"/>
<organism evidence="2 3">
    <name type="scientific">Chondrus crispus</name>
    <name type="common">Carrageen Irish moss</name>
    <name type="synonym">Polymorpha crispa</name>
    <dbReference type="NCBI Taxonomy" id="2769"/>
    <lineage>
        <taxon>Eukaryota</taxon>
        <taxon>Rhodophyta</taxon>
        <taxon>Florideophyceae</taxon>
        <taxon>Rhodymeniophycidae</taxon>
        <taxon>Gigartinales</taxon>
        <taxon>Gigartinaceae</taxon>
        <taxon>Chondrus</taxon>
    </lineage>
</organism>
<reference evidence="3" key="1">
    <citation type="journal article" date="2013" name="Proc. Natl. Acad. Sci. U.S.A.">
        <title>Genome structure and metabolic features in the red seaweed Chondrus crispus shed light on evolution of the Archaeplastida.</title>
        <authorList>
            <person name="Collen J."/>
            <person name="Porcel B."/>
            <person name="Carre W."/>
            <person name="Ball S.G."/>
            <person name="Chaparro C."/>
            <person name="Tonon T."/>
            <person name="Barbeyron T."/>
            <person name="Michel G."/>
            <person name="Noel B."/>
            <person name="Valentin K."/>
            <person name="Elias M."/>
            <person name="Artiguenave F."/>
            <person name="Arun A."/>
            <person name="Aury J.M."/>
            <person name="Barbosa-Neto J.F."/>
            <person name="Bothwell J.H."/>
            <person name="Bouget F.Y."/>
            <person name="Brillet L."/>
            <person name="Cabello-Hurtado F."/>
            <person name="Capella-Gutierrez S."/>
            <person name="Charrier B."/>
            <person name="Cladiere L."/>
            <person name="Cock J.M."/>
            <person name="Coelho S.M."/>
            <person name="Colleoni C."/>
            <person name="Czjzek M."/>
            <person name="Da Silva C."/>
            <person name="Delage L."/>
            <person name="Denoeud F."/>
            <person name="Deschamps P."/>
            <person name="Dittami S.M."/>
            <person name="Gabaldon T."/>
            <person name="Gachon C.M."/>
            <person name="Groisillier A."/>
            <person name="Herve C."/>
            <person name="Jabbari K."/>
            <person name="Katinka M."/>
            <person name="Kloareg B."/>
            <person name="Kowalczyk N."/>
            <person name="Labadie K."/>
            <person name="Leblanc C."/>
            <person name="Lopez P.J."/>
            <person name="McLachlan D.H."/>
            <person name="Meslet-Cladiere L."/>
            <person name="Moustafa A."/>
            <person name="Nehr Z."/>
            <person name="Nyvall Collen P."/>
            <person name="Panaud O."/>
            <person name="Partensky F."/>
            <person name="Poulain J."/>
            <person name="Rensing S.A."/>
            <person name="Rousvoal S."/>
            <person name="Samson G."/>
            <person name="Symeonidi A."/>
            <person name="Weissenbach J."/>
            <person name="Zambounis A."/>
            <person name="Wincker P."/>
            <person name="Boyen C."/>
        </authorList>
    </citation>
    <scope>NUCLEOTIDE SEQUENCE [LARGE SCALE GENOMIC DNA]</scope>
    <source>
        <strain evidence="3">cv. Stackhouse</strain>
    </source>
</reference>
<evidence type="ECO:0000313" key="3">
    <source>
        <dbReference type="Proteomes" id="UP000012073"/>
    </source>
</evidence>
<evidence type="ECO:0000256" key="1">
    <source>
        <dbReference type="SAM" id="MobiDB-lite"/>
    </source>
</evidence>
<protein>
    <submittedName>
        <fullName evidence="2">Uncharacterized protein</fullName>
    </submittedName>
</protein>
<feature type="region of interest" description="Disordered" evidence="1">
    <location>
        <begin position="60"/>
        <end position="157"/>
    </location>
</feature>
<accession>R7Q2B9</accession>
<name>R7Q2B9_CHOCR</name>
<dbReference type="AlphaFoldDB" id="R7Q2B9"/>
<gene>
    <name evidence="2" type="ORF">CHC_T00001422001</name>
</gene>
<dbReference type="KEGG" id="ccp:CHC_T00001422001"/>